<dbReference type="InterPro" id="IPR050833">
    <property type="entry name" value="Poly_Biosynth_Transport"/>
</dbReference>
<dbReference type="Proteomes" id="UP000052008">
    <property type="component" value="Unassembled WGS sequence"/>
</dbReference>
<feature type="transmembrane region" description="Helical" evidence="7">
    <location>
        <begin position="442"/>
        <end position="461"/>
    </location>
</feature>
<feature type="transmembrane region" description="Helical" evidence="7">
    <location>
        <begin position="107"/>
        <end position="129"/>
    </location>
</feature>
<feature type="transmembrane region" description="Helical" evidence="7">
    <location>
        <begin position="319"/>
        <end position="337"/>
    </location>
</feature>
<feature type="compositionally biased region" description="Low complexity" evidence="6">
    <location>
        <begin position="9"/>
        <end position="19"/>
    </location>
</feature>
<dbReference type="InterPro" id="IPR002797">
    <property type="entry name" value="Polysacc_synth"/>
</dbReference>
<dbReference type="AlphaFoldDB" id="A0A0S7WSP3"/>
<keyword evidence="4 7" id="KW-1133">Transmembrane helix</keyword>
<feature type="transmembrane region" description="Helical" evidence="7">
    <location>
        <begin position="349"/>
        <end position="372"/>
    </location>
</feature>
<name>A0A0S7WSP3_UNCT6</name>
<evidence type="ECO:0000256" key="7">
    <source>
        <dbReference type="SAM" id="Phobius"/>
    </source>
</evidence>
<keyword evidence="3 7" id="KW-0812">Transmembrane</keyword>
<keyword evidence="2" id="KW-1003">Cell membrane</keyword>
<feature type="transmembrane region" description="Helical" evidence="7">
    <location>
        <begin position="204"/>
        <end position="225"/>
    </location>
</feature>
<evidence type="ECO:0000256" key="4">
    <source>
        <dbReference type="ARBA" id="ARBA00022989"/>
    </source>
</evidence>
<dbReference type="PATRIC" id="fig|1703770.3.peg.599"/>
<proteinExistence type="predicted"/>
<feature type="region of interest" description="Disordered" evidence="6">
    <location>
        <begin position="1"/>
        <end position="22"/>
    </location>
</feature>
<feature type="transmembrane region" description="Helical" evidence="7">
    <location>
        <begin position="237"/>
        <end position="259"/>
    </location>
</feature>
<feature type="transmembrane region" description="Helical" evidence="7">
    <location>
        <begin position="36"/>
        <end position="58"/>
    </location>
</feature>
<comment type="caution">
    <text evidence="8">The sequence shown here is derived from an EMBL/GenBank/DDBJ whole genome shotgun (WGS) entry which is preliminary data.</text>
</comment>
<feature type="transmembrane region" description="Helical" evidence="7">
    <location>
        <begin position="176"/>
        <end position="198"/>
    </location>
</feature>
<gene>
    <name evidence="8" type="ORF">AMJ39_05515</name>
</gene>
<feature type="transmembrane region" description="Helical" evidence="7">
    <location>
        <begin position="70"/>
        <end position="95"/>
    </location>
</feature>
<keyword evidence="5 7" id="KW-0472">Membrane</keyword>
<evidence type="ECO:0000313" key="9">
    <source>
        <dbReference type="Proteomes" id="UP000052008"/>
    </source>
</evidence>
<dbReference type="EMBL" id="LIZS01000027">
    <property type="protein sequence ID" value="KPJ53186.1"/>
    <property type="molecule type" value="Genomic_DNA"/>
</dbReference>
<evidence type="ECO:0000256" key="1">
    <source>
        <dbReference type="ARBA" id="ARBA00004651"/>
    </source>
</evidence>
<dbReference type="Pfam" id="PF01943">
    <property type="entry name" value="Polysacc_synt"/>
    <property type="match status" value="1"/>
</dbReference>
<sequence length="512" mass="55167">MVSDDRASEGSTEGSAEESAAARDQATSLSQFLRHAFVYGIGNLGSGVAHLILLPLYAHLLGAERYGKFTIAQTFLSFVLVLSVLGFDSAVIRFYYKYDDERRRKGVVSTALWVLTLTGVAALVLGLLFRKPLSQLVFGSSGEARLVSIVLVGVFVSTVVRVPFIYLRARARSGEFVLLNLGRLAAIVVGAWILVALLRLGIEGALWAVVLGPTLALAIALPKLYRDVGSAFRARDVVPMLRFGLPFVPSGLALWILTLADRYYLERLADFTEVGLYSLGYQVGMVIVLVLMAFQLAWPQYAFSVSRRPDAPVLYASVLRLYAFILVTVAFIIALFSRQIIGLISPPEFLPAAAVVPLVLASYICYGSYLVFSVGIMLAERTSFNMLVAGGAALLNLGLNLLVIPRYGMMGAAWTTLISYGALAVGMYVVSQRCYRIPYAPGRALAILLLAAALYLLGMRVLPPDGVGHAAGAIGLIAVYLAALWMSRLVSGREAAVIAEWARSIPGLGRSG</sequence>
<dbReference type="GO" id="GO:0005886">
    <property type="term" value="C:plasma membrane"/>
    <property type="evidence" value="ECO:0007669"/>
    <property type="project" value="UniProtKB-SubCell"/>
</dbReference>
<evidence type="ECO:0000256" key="5">
    <source>
        <dbReference type="ARBA" id="ARBA00023136"/>
    </source>
</evidence>
<feature type="transmembrane region" description="Helical" evidence="7">
    <location>
        <begin position="279"/>
        <end position="298"/>
    </location>
</feature>
<evidence type="ECO:0000256" key="3">
    <source>
        <dbReference type="ARBA" id="ARBA00022692"/>
    </source>
</evidence>
<evidence type="ECO:0000256" key="6">
    <source>
        <dbReference type="SAM" id="MobiDB-lite"/>
    </source>
</evidence>
<feature type="transmembrane region" description="Helical" evidence="7">
    <location>
        <begin position="384"/>
        <end position="405"/>
    </location>
</feature>
<feature type="transmembrane region" description="Helical" evidence="7">
    <location>
        <begin position="467"/>
        <end position="486"/>
    </location>
</feature>
<dbReference type="PANTHER" id="PTHR30250">
    <property type="entry name" value="PST FAMILY PREDICTED COLANIC ACID TRANSPORTER"/>
    <property type="match status" value="1"/>
</dbReference>
<protein>
    <submittedName>
        <fullName evidence="8">Uncharacterized protein</fullName>
    </submittedName>
</protein>
<accession>A0A0S7WSP3</accession>
<evidence type="ECO:0000256" key="2">
    <source>
        <dbReference type="ARBA" id="ARBA00022475"/>
    </source>
</evidence>
<reference evidence="8 9" key="1">
    <citation type="journal article" date="2015" name="Microbiome">
        <title>Genomic resolution of linkages in carbon, nitrogen, and sulfur cycling among widespread estuary sediment bacteria.</title>
        <authorList>
            <person name="Baker B.J."/>
            <person name="Lazar C.S."/>
            <person name="Teske A.P."/>
            <person name="Dick G.J."/>
        </authorList>
    </citation>
    <scope>NUCLEOTIDE SEQUENCE [LARGE SCALE GENOMIC DNA]</scope>
    <source>
        <strain evidence="8">DG_24</strain>
    </source>
</reference>
<dbReference type="STRING" id="1703770.AMJ39_05515"/>
<feature type="transmembrane region" description="Helical" evidence="7">
    <location>
        <begin position="144"/>
        <end position="164"/>
    </location>
</feature>
<comment type="subcellular location">
    <subcellularLocation>
        <location evidence="1">Cell membrane</location>
        <topology evidence="1">Multi-pass membrane protein</topology>
    </subcellularLocation>
</comment>
<feature type="transmembrane region" description="Helical" evidence="7">
    <location>
        <begin position="411"/>
        <end position="430"/>
    </location>
</feature>
<evidence type="ECO:0000313" key="8">
    <source>
        <dbReference type="EMBL" id="KPJ53186.1"/>
    </source>
</evidence>
<organism evidence="8 9">
    <name type="scientific">candidate division TA06 bacterium DG_24</name>
    <dbReference type="NCBI Taxonomy" id="1703770"/>
    <lineage>
        <taxon>Bacteria</taxon>
        <taxon>Bacteria division TA06</taxon>
    </lineage>
</organism>
<dbReference type="PANTHER" id="PTHR30250:SF11">
    <property type="entry name" value="O-ANTIGEN TRANSPORTER-RELATED"/>
    <property type="match status" value="1"/>
</dbReference>